<reference evidence="2" key="1">
    <citation type="submission" date="2020-03" db="EMBL/GenBank/DDBJ databases">
        <authorList>
            <person name="Weist P."/>
        </authorList>
    </citation>
    <scope>NUCLEOTIDE SEQUENCE</scope>
</reference>
<comment type="caution">
    <text evidence="2">The sequence shown here is derived from an EMBL/GenBank/DDBJ whole genome shotgun (WGS) entry which is preliminary data.</text>
</comment>
<feature type="region of interest" description="Disordered" evidence="1">
    <location>
        <begin position="28"/>
        <end position="50"/>
    </location>
</feature>
<organism evidence="2 3">
    <name type="scientific">Pleuronectes platessa</name>
    <name type="common">European plaice</name>
    <dbReference type="NCBI Taxonomy" id="8262"/>
    <lineage>
        <taxon>Eukaryota</taxon>
        <taxon>Metazoa</taxon>
        <taxon>Chordata</taxon>
        <taxon>Craniata</taxon>
        <taxon>Vertebrata</taxon>
        <taxon>Euteleostomi</taxon>
        <taxon>Actinopterygii</taxon>
        <taxon>Neopterygii</taxon>
        <taxon>Teleostei</taxon>
        <taxon>Neoteleostei</taxon>
        <taxon>Acanthomorphata</taxon>
        <taxon>Carangaria</taxon>
        <taxon>Pleuronectiformes</taxon>
        <taxon>Pleuronectoidei</taxon>
        <taxon>Pleuronectidae</taxon>
        <taxon>Pleuronectes</taxon>
    </lineage>
</organism>
<protein>
    <submittedName>
        <fullName evidence="2">Uncharacterized protein</fullName>
    </submittedName>
</protein>
<dbReference type="AlphaFoldDB" id="A0A9N7W078"/>
<feature type="region of interest" description="Disordered" evidence="1">
    <location>
        <begin position="68"/>
        <end position="103"/>
    </location>
</feature>
<evidence type="ECO:0000313" key="3">
    <source>
        <dbReference type="Proteomes" id="UP001153269"/>
    </source>
</evidence>
<feature type="compositionally biased region" description="Polar residues" evidence="1">
    <location>
        <begin position="71"/>
        <end position="87"/>
    </location>
</feature>
<dbReference type="Proteomes" id="UP001153269">
    <property type="component" value="Unassembled WGS sequence"/>
</dbReference>
<sequence>MWNFLQRLNASPICLHFVQLPCLGAGQSSERTGADTRSQRENGSARSAGVRTNFDVASRKCLQNLREETPDSWNSCHTRPDSDTATPSIHVVAEDDASAAPVPPARVSSVSELTFPAAKLELVPGVSLGLHLGAAAAASRPEQA</sequence>
<keyword evidence="3" id="KW-1185">Reference proteome</keyword>
<name>A0A9N7W078_PLEPL</name>
<gene>
    <name evidence="2" type="ORF">PLEPLA_LOCUS48445</name>
</gene>
<proteinExistence type="predicted"/>
<evidence type="ECO:0000256" key="1">
    <source>
        <dbReference type="SAM" id="MobiDB-lite"/>
    </source>
</evidence>
<dbReference type="EMBL" id="CADEAL010004485">
    <property type="protein sequence ID" value="CAB1460594.1"/>
    <property type="molecule type" value="Genomic_DNA"/>
</dbReference>
<accession>A0A9N7W078</accession>
<evidence type="ECO:0000313" key="2">
    <source>
        <dbReference type="EMBL" id="CAB1460594.1"/>
    </source>
</evidence>